<dbReference type="InterPro" id="IPR050472">
    <property type="entry name" value="Anth_synth/Amidotransfase"/>
</dbReference>
<dbReference type="EC" id="6.3.5.5" evidence="11"/>
<dbReference type="InterPro" id="IPR002474">
    <property type="entry name" value="CarbamoylP_synth_ssu_N"/>
</dbReference>
<evidence type="ECO:0000256" key="9">
    <source>
        <dbReference type="ARBA" id="ARBA00048816"/>
    </source>
</evidence>
<dbReference type="SUPFAM" id="SSF52021">
    <property type="entry name" value="Carbamoyl phosphate synthetase, small subunit N-terminal domain"/>
    <property type="match status" value="1"/>
</dbReference>
<dbReference type="OrthoDB" id="9804328at2"/>
<comment type="similarity">
    <text evidence="3 11">Belongs to the CarA family.</text>
</comment>
<evidence type="ECO:0000256" key="10">
    <source>
        <dbReference type="ARBA" id="ARBA00049285"/>
    </source>
</evidence>
<feature type="binding site" evidence="11">
    <location>
        <position position="306"/>
    </location>
    <ligand>
        <name>L-glutamine</name>
        <dbReference type="ChEBI" id="CHEBI:58359"/>
    </ligand>
</feature>
<comment type="function">
    <text evidence="11">Small subunit of the glutamine-dependent carbamoyl phosphate synthetase (CPSase). CPSase catalyzes the formation of carbamoyl phosphate from the ammonia moiety of glutamine, carbonate, and phosphate donated by ATP, constituting the first step of 2 biosynthetic pathways, one leading to arginine and/or urea and the other to pyrimidine nucleotides. The small subunit (glutamine amidotransferase) binds and cleaves glutamine to supply the large subunit with the substrate ammonia.</text>
</comment>
<dbReference type="Pfam" id="PF00117">
    <property type="entry name" value="GATase"/>
    <property type="match status" value="1"/>
</dbReference>
<protein>
    <recommendedName>
        <fullName evidence="11">Carbamoyl phosphate synthase small chain</fullName>
        <ecNumber evidence="11">6.3.5.5</ecNumber>
    </recommendedName>
    <alternativeName>
        <fullName evidence="11">Carbamoyl phosphate synthetase glutamine chain</fullName>
    </alternativeName>
</protein>
<feature type="binding site" evidence="11">
    <location>
        <position position="235"/>
    </location>
    <ligand>
        <name>L-glutamine</name>
        <dbReference type="ChEBI" id="CHEBI:58359"/>
    </ligand>
</feature>
<gene>
    <name evidence="11 13" type="primary">carA</name>
    <name evidence="13" type="ORF">SMSP2_00603</name>
</gene>
<evidence type="ECO:0000256" key="4">
    <source>
        <dbReference type="ARBA" id="ARBA00022598"/>
    </source>
</evidence>
<keyword evidence="6 11" id="KW-0067">ATP-binding</keyword>
<dbReference type="Gene3D" id="3.40.50.880">
    <property type="match status" value="1"/>
</dbReference>
<dbReference type="InterPro" id="IPR035686">
    <property type="entry name" value="CPSase_GATase1"/>
</dbReference>
<keyword evidence="8 11" id="KW-0665">Pyrimidine biosynthesis</keyword>
<feature type="active site" evidence="11">
    <location>
        <position position="347"/>
    </location>
</feature>
<sequence>MKAILLLEDGTVFSGRPIGARGEKCGEAVFNTSMSGYQEILTDPSYYEQIITMTYPLIGNYGANKVDLESKKSFVSGFIVKENCPYPSSWRSEMSLDEFLKSQNIVGMEGIDTRKLVRHLRTKGAMRAIISSVDSDIDSLKKKLADYPGLLGRDIVSDVSTRTQYSWTKGVTDVLSGVENNPPKKYRVVAYDYGIKHNILRLLCSQGFDVTVVPADTSAEDVLSMKPDGVFLSNGPGDPAPLKYAIGNIKKLLGKVPVFGICLGHQLLAIALGAKSYKLKFGHRGANHPVKNLDNDQIEVTCQNHGFCIDLDSIKGVDVETTHINLNDNTLAGIRCRELKAFAVQYHPEASPGPHDSRYLFDYFRELIESDKA</sequence>
<feature type="binding site" evidence="11">
    <location>
        <position position="266"/>
    </location>
    <ligand>
        <name>L-glutamine</name>
        <dbReference type="ChEBI" id="CHEBI:58359"/>
    </ligand>
</feature>
<keyword evidence="14" id="KW-1185">Reference proteome</keyword>
<dbReference type="InterPro" id="IPR029062">
    <property type="entry name" value="Class_I_gatase-like"/>
</dbReference>
<dbReference type="GO" id="GO:0004359">
    <property type="term" value="F:glutaminase activity"/>
    <property type="evidence" value="ECO:0007669"/>
    <property type="project" value="RHEA"/>
</dbReference>
<dbReference type="GO" id="GO:0005524">
    <property type="term" value="F:ATP binding"/>
    <property type="evidence" value="ECO:0007669"/>
    <property type="project" value="UniProtKB-UniRule"/>
</dbReference>
<keyword evidence="11" id="KW-0028">Amino-acid biosynthesis</keyword>
<evidence type="ECO:0000256" key="5">
    <source>
        <dbReference type="ARBA" id="ARBA00022741"/>
    </source>
</evidence>
<dbReference type="RefSeq" id="WP_146682535.1">
    <property type="nucleotide sequence ID" value="NZ_CP019646.1"/>
</dbReference>
<dbReference type="SUPFAM" id="SSF52317">
    <property type="entry name" value="Class I glutamine amidotransferase-like"/>
    <property type="match status" value="1"/>
</dbReference>
<dbReference type="UniPathway" id="UPA00068">
    <property type="reaction ID" value="UER00171"/>
</dbReference>
<dbReference type="InterPro" id="IPR017926">
    <property type="entry name" value="GATASE"/>
</dbReference>
<evidence type="ECO:0000259" key="12">
    <source>
        <dbReference type="SMART" id="SM01097"/>
    </source>
</evidence>
<evidence type="ECO:0000256" key="1">
    <source>
        <dbReference type="ARBA" id="ARBA00004812"/>
    </source>
</evidence>
<comment type="subunit">
    <text evidence="11">Composed of two chains; the small (or glutamine) chain promotes the hydrolysis of glutamine to ammonia, which is used by the large (or ammonia) chain to synthesize carbamoyl phosphate. Tetramer of heterodimers (alpha,beta)4.</text>
</comment>
<feature type="binding site" evidence="11">
    <location>
        <position position="307"/>
    </location>
    <ligand>
        <name>L-glutamine</name>
        <dbReference type="ChEBI" id="CHEBI:58359"/>
    </ligand>
</feature>
<dbReference type="PANTHER" id="PTHR43418">
    <property type="entry name" value="MULTIFUNCTIONAL TRYPTOPHAN BIOSYNTHESIS PROTEIN-RELATED"/>
    <property type="match status" value="1"/>
</dbReference>
<dbReference type="PRINTS" id="PR00097">
    <property type="entry name" value="ANTSNTHASEII"/>
</dbReference>
<evidence type="ECO:0000256" key="8">
    <source>
        <dbReference type="ARBA" id="ARBA00022975"/>
    </source>
</evidence>
<dbReference type="PRINTS" id="PR00099">
    <property type="entry name" value="CPSGATASE"/>
</dbReference>
<keyword evidence="7 11" id="KW-0315">Glutamine amidotransferase</keyword>
<dbReference type="GO" id="GO:0006207">
    <property type="term" value="P:'de novo' pyrimidine nucleobase biosynthetic process"/>
    <property type="evidence" value="ECO:0007669"/>
    <property type="project" value="InterPro"/>
</dbReference>
<dbReference type="PANTHER" id="PTHR43418:SF7">
    <property type="entry name" value="CARBAMOYL-PHOSPHATE SYNTHASE SMALL CHAIN"/>
    <property type="match status" value="1"/>
</dbReference>
<reference evidence="14" key="1">
    <citation type="submission" date="2017-02" db="EMBL/GenBank/DDBJ databases">
        <title>Comparative genomics and description of representatives of a novel lineage of planctomycetes thriving in anoxic sediments.</title>
        <authorList>
            <person name="Spring S."/>
            <person name="Bunk B."/>
            <person name="Sproer C."/>
        </authorList>
    </citation>
    <scope>NUCLEOTIDE SEQUENCE [LARGE SCALE GENOMIC DNA]</scope>
    <source>
        <strain evidence="14">SM-Chi-D1</strain>
    </source>
</reference>
<evidence type="ECO:0000256" key="3">
    <source>
        <dbReference type="ARBA" id="ARBA00007800"/>
    </source>
</evidence>
<dbReference type="NCBIfam" id="TIGR01368">
    <property type="entry name" value="CPSaseIIsmall"/>
    <property type="match status" value="1"/>
</dbReference>
<keyword evidence="5 11" id="KW-0547">Nucleotide-binding</keyword>
<evidence type="ECO:0000256" key="2">
    <source>
        <dbReference type="ARBA" id="ARBA00005077"/>
    </source>
</evidence>
<feature type="domain" description="Carbamoyl-phosphate synthase small subunit N-terminal" evidence="12">
    <location>
        <begin position="1"/>
        <end position="131"/>
    </location>
</feature>
<organism evidence="13 14">
    <name type="scientific">Limihaloglobus sulfuriphilus</name>
    <dbReference type="NCBI Taxonomy" id="1851148"/>
    <lineage>
        <taxon>Bacteria</taxon>
        <taxon>Pseudomonadati</taxon>
        <taxon>Planctomycetota</taxon>
        <taxon>Phycisphaerae</taxon>
        <taxon>Sedimentisphaerales</taxon>
        <taxon>Sedimentisphaeraceae</taxon>
        <taxon>Limihaloglobus</taxon>
    </lineage>
</organism>
<comment type="catalytic activity">
    <reaction evidence="10 11">
        <text>L-glutamine + H2O = L-glutamate + NH4(+)</text>
        <dbReference type="Rhea" id="RHEA:15889"/>
        <dbReference type="ChEBI" id="CHEBI:15377"/>
        <dbReference type="ChEBI" id="CHEBI:28938"/>
        <dbReference type="ChEBI" id="CHEBI:29985"/>
        <dbReference type="ChEBI" id="CHEBI:58359"/>
    </reaction>
</comment>
<dbReference type="KEGG" id="pbas:SMSP2_00603"/>
<dbReference type="FunFam" id="3.50.30.20:FF:000001">
    <property type="entry name" value="Carbamoyl-phosphate synthase small chain"/>
    <property type="match status" value="1"/>
</dbReference>
<evidence type="ECO:0000313" key="13">
    <source>
        <dbReference type="EMBL" id="AQQ70259.1"/>
    </source>
</evidence>
<dbReference type="UniPathway" id="UPA00070">
    <property type="reaction ID" value="UER00115"/>
</dbReference>
<evidence type="ECO:0000256" key="11">
    <source>
        <dbReference type="HAMAP-Rule" id="MF_01209"/>
    </source>
</evidence>
<dbReference type="InterPro" id="IPR006274">
    <property type="entry name" value="CarbamoylP_synth_ssu"/>
</dbReference>
<evidence type="ECO:0000256" key="7">
    <source>
        <dbReference type="ARBA" id="ARBA00022962"/>
    </source>
</evidence>
<dbReference type="PRINTS" id="PR00096">
    <property type="entry name" value="GATASE"/>
</dbReference>
<keyword evidence="4 11" id="KW-0436">Ligase</keyword>
<feature type="active site" description="Nucleophile" evidence="11">
    <location>
        <position position="262"/>
    </location>
</feature>
<dbReference type="HAMAP" id="MF_01209">
    <property type="entry name" value="CPSase_S_chain"/>
    <property type="match status" value="1"/>
</dbReference>
<dbReference type="Gene3D" id="3.50.30.20">
    <property type="entry name" value="Carbamoyl-phosphate synthase small subunit, N-terminal domain"/>
    <property type="match status" value="1"/>
</dbReference>
<dbReference type="InterPro" id="IPR036480">
    <property type="entry name" value="CarbP_synth_ssu_N_sf"/>
</dbReference>
<comment type="pathway">
    <text evidence="1 11">Pyrimidine metabolism; UMP biosynthesis via de novo pathway; (S)-dihydroorotate from bicarbonate: step 1/3.</text>
</comment>
<dbReference type="STRING" id="1851148.SMSP2_00603"/>
<dbReference type="SMART" id="SM01097">
    <property type="entry name" value="CPSase_sm_chain"/>
    <property type="match status" value="1"/>
</dbReference>
<dbReference type="GO" id="GO:0006541">
    <property type="term" value="P:glutamine metabolic process"/>
    <property type="evidence" value="ECO:0007669"/>
    <property type="project" value="InterPro"/>
</dbReference>
<dbReference type="NCBIfam" id="NF009475">
    <property type="entry name" value="PRK12838.1"/>
    <property type="match status" value="1"/>
</dbReference>
<comment type="catalytic activity">
    <reaction evidence="9 11">
        <text>hydrogencarbonate + L-glutamine + 2 ATP + H2O = carbamoyl phosphate + L-glutamate + 2 ADP + phosphate + 2 H(+)</text>
        <dbReference type="Rhea" id="RHEA:18633"/>
        <dbReference type="ChEBI" id="CHEBI:15377"/>
        <dbReference type="ChEBI" id="CHEBI:15378"/>
        <dbReference type="ChEBI" id="CHEBI:17544"/>
        <dbReference type="ChEBI" id="CHEBI:29985"/>
        <dbReference type="ChEBI" id="CHEBI:30616"/>
        <dbReference type="ChEBI" id="CHEBI:43474"/>
        <dbReference type="ChEBI" id="CHEBI:58228"/>
        <dbReference type="ChEBI" id="CHEBI:58359"/>
        <dbReference type="ChEBI" id="CHEBI:456216"/>
        <dbReference type="EC" id="6.3.5.5"/>
    </reaction>
</comment>
<feature type="binding site" evidence="11">
    <location>
        <position position="237"/>
    </location>
    <ligand>
        <name>L-glutamine</name>
        <dbReference type="ChEBI" id="CHEBI:58359"/>
    </ligand>
</feature>
<dbReference type="Pfam" id="PF00988">
    <property type="entry name" value="CPSase_sm_chain"/>
    <property type="match status" value="1"/>
</dbReference>
<feature type="region of interest" description="CPSase" evidence="11">
    <location>
        <begin position="1"/>
        <end position="186"/>
    </location>
</feature>
<name>A0A1Q2MC73_9BACT</name>
<keyword evidence="11" id="KW-0055">Arginine biosynthesis</keyword>
<feature type="binding site" evidence="11">
    <location>
        <position position="45"/>
    </location>
    <ligand>
        <name>L-glutamine</name>
        <dbReference type="ChEBI" id="CHEBI:58359"/>
    </ligand>
</feature>
<dbReference type="GO" id="GO:0044205">
    <property type="term" value="P:'de novo' UMP biosynthetic process"/>
    <property type="evidence" value="ECO:0007669"/>
    <property type="project" value="UniProtKB-UniRule"/>
</dbReference>
<accession>A0A1Q2MC73</accession>
<dbReference type="CDD" id="cd01744">
    <property type="entry name" value="GATase1_CPSase"/>
    <property type="match status" value="1"/>
</dbReference>
<proteinExistence type="inferred from homology"/>
<dbReference type="GO" id="GO:0006526">
    <property type="term" value="P:L-arginine biosynthetic process"/>
    <property type="evidence" value="ECO:0007669"/>
    <property type="project" value="UniProtKB-UniRule"/>
</dbReference>
<dbReference type="PROSITE" id="PS51273">
    <property type="entry name" value="GATASE_TYPE_1"/>
    <property type="match status" value="1"/>
</dbReference>
<dbReference type="EMBL" id="CP019646">
    <property type="protein sequence ID" value="AQQ70259.1"/>
    <property type="molecule type" value="Genomic_DNA"/>
</dbReference>
<comment type="pathway">
    <text evidence="2 11">Amino-acid biosynthesis; L-arginine biosynthesis; carbamoyl phosphate from bicarbonate: step 1/1.</text>
</comment>
<feature type="binding site" evidence="11">
    <location>
        <position position="263"/>
    </location>
    <ligand>
        <name>L-glutamine</name>
        <dbReference type="ChEBI" id="CHEBI:58359"/>
    </ligand>
</feature>
<dbReference type="GO" id="GO:0004088">
    <property type="term" value="F:carbamoyl-phosphate synthase (glutamine-hydrolyzing) activity"/>
    <property type="evidence" value="ECO:0007669"/>
    <property type="project" value="UniProtKB-UniRule"/>
</dbReference>
<evidence type="ECO:0000256" key="6">
    <source>
        <dbReference type="ARBA" id="ARBA00022840"/>
    </source>
</evidence>
<dbReference type="Proteomes" id="UP000188181">
    <property type="component" value="Chromosome"/>
</dbReference>
<feature type="active site" evidence="11">
    <location>
        <position position="349"/>
    </location>
</feature>
<dbReference type="AlphaFoldDB" id="A0A1Q2MC73"/>
<evidence type="ECO:0000313" key="14">
    <source>
        <dbReference type="Proteomes" id="UP000188181"/>
    </source>
</evidence>
<feature type="binding site" evidence="11">
    <location>
        <position position="304"/>
    </location>
    <ligand>
        <name>L-glutamine</name>
        <dbReference type="ChEBI" id="CHEBI:58359"/>
    </ligand>
</feature>